<dbReference type="PROSITE" id="PS01358">
    <property type="entry name" value="ZF_RANBP2_1"/>
    <property type="match status" value="1"/>
</dbReference>
<evidence type="ECO:0000259" key="6">
    <source>
        <dbReference type="PROSITE" id="PS50918"/>
    </source>
</evidence>
<keyword evidence="8" id="KW-1185">Reference proteome</keyword>
<gene>
    <name evidence="7" type="ORF">RirG_203690</name>
</gene>
<dbReference type="GO" id="GO:0008270">
    <property type="term" value="F:zinc ion binding"/>
    <property type="evidence" value="ECO:0007669"/>
    <property type="project" value="UniProtKB-KW"/>
</dbReference>
<feature type="domain" description="RING-type" evidence="5">
    <location>
        <begin position="136"/>
        <end position="185"/>
    </location>
</feature>
<dbReference type="Pfam" id="PF02825">
    <property type="entry name" value="WWE"/>
    <property type="match status" value="1"/>
</dbReference>
<dbReference type="Proteomes" id="UP000022910">
    <property type="component" value="Unassembled WGS sequence"/>
</dbReference>
<dbReference type="Gene3D" id="3.30.40.10">
    <property type="entry name" value="Zinc/RING finger domain, C3HC4 (zinc finger)"/>
    <property type="match status" value="1"/>
</dbReference>
<dbReference type="OMA" id="ANWSCER"/>
<reference evidence="7 8" key="1">
    <citation type="submission" date="2014-02" db="EMBL/GenBank/DDBJ databases">
        <title>Single nucleus genome sequencing reveals high similarity among nuclei of an endomycorrhizal fungus.</title>
        <authorList>
            <person name="Lin K."/>
            <person name="Geurts R."/>
            <person name="Zhang Z."/>
            <person name="Limpens E."/>
            <person name="Saunders D.G."/>
            <person name="Mu D."/>
            <person name="Pang E."/>
            <person name="Cao H."/>
            <person name="Cha H."/>
            <person name="Lin T."/>
            <person name="Zhou Q."/>
            <person name="Shang Y."/>
            <person name="Li Y."/>
            <person name="Ivanov S."/>
            <person name="Sharma T."/>
            <person name="Velzen R.V."/>
            <person name="Ruijter N.D."/>
            <person name="Aanen D.K."/>
            <person name="Win J."/>
            <person name="Kamoun S."/>
            <person name="Bisseling T."/>
            <person name="Huang S."/>
        </authorList>
    </citation>
    <scope>NUCLEOTIDE SEQUENCE [LARGE SCALE GENOMIC DNA]</scope>
    <source>
        <strain evidence="8">DAOM197198w</strain>
    </source>
</reference>
<dbReference type="GO" id="GO:0016567">
    <property type="term" value="P:protein ubiquitination"/>
    <property type="evidence" value="ECO:0007669"/>
    <property type="project" value="InterPro"/>
</dbReference>
<evidence type="ECO:0000256" key="4">
    <source>
        <dbReference type="PROSITE-ProRule" id="PRU00175"/>
    </source>
</evidence>
<dbReference type="InterPro" id="IPR037197">
    <property type="entry name" value="WWE_dom_sf"/>
</dbReference>
<keyword evidence="1" id="KW-0479">Metal-binding</keyword>
<organism evidence="7 8">
    <name type="scientific">Rhizophagus irregularis (strain DAOM 197198w)</name>
    <name type="common">Glomus intraradices</name>
    <dbReference type="NCBI Taxonomy" id="1432141"/>
    <lineage>
        <taxon>Eukaryota</taxon>
        <taxon>Fungi</taxon>
        <taxon>Fungi incertae sedis</taxon>
        <taxon>Mucoromycota</taxon>
        <taxon>Glomeromycotina</taxon>
        <taxon>Glomeromycetes</taxon>
        <taxon>Glomerales</taxon>
        <taxon>Glomeraceae</taxon>
        <taxon>Rhizophagus</taxon>
    </lineage>
</organism>
<dbReference type="InterPro" id="IPR013083">
    <property type="entry name" value="Znf_RING/FYVE/PHD"/>
</dbReference>
<proteinExistence type="predicted"/>
<evidence type="ECO:0008006" key="9">
    <source>
        <dbReference type="Google" id="ProtNLM"/>
    </source>
</evidence>
<dbReference type="SMART" id="SM00184">
    <property type="entry name" value="RING"/>
    <property type="match status" value="1"/>
</dbReference>
<dbReference type="InterPro" id="IPR036443">
    <property type="entry name" value="Znf_RanBP2_sf"/>
</dbReference>
<evidence type="ECO:0000256" key="2">
    <source>
        <dbReference type="ARBA" id="ARBA00022771"/>
    </source>
</evidence>
<evidence type="ECO:0000256" key="1">
    <source>
        <dbReference type="ARBA" id="ARBA00022723"/>
    </source>
</evidence>
<dbReference type="Gene3D" id="3.30.720.50">
    <property type="match status" value="1"/>
</dbReference>
<dbReference type="AlphaFoldDB" id="A0A015JRZ2"/>
<keyword evidence="3" id="KW-0862">Zinc</keyword>
<dbReference type="OrthoDB" id="8062037at2759"/>
<dbReference type="InterPro" id="IPR001876">
    <property type="entry name" value="Znf_RanBP2"/>
</dbReference>
<dbReference type="PANTHER" id="PTHR12622">
    <property type="entry name" value="DELTEX-RELATED"/>
    <property type="match status" value="1"/>
</dbReference>
<dbReference type="EMBL" id="JEMT01027237">
    <property type="protein sequence ID" value="EXX57814.1"/>
    <property type="molecule type" value="Genomic_DNA"/>
</dbReference>
<dbReference type="Pfam" id="PF13639">
    <property type="entry name" value="zf-RING_2"/>
    <property type="match status" value="1"/>
</dbReference>
<dbReference type="InterPro" id="IPR001841">
    <property type="entry name" value="Znf_RING"/>
</dbReference>
<name>A0A015JRZ2_RHIIW</name>
<evidence type="ECO:0000313" key="7">
    <source>
        <dbReference type="EMBL" id="EXX57814.1"/>
    </source>
</evidence>
<evidence type="ECO:0000313" key="8">
    <source>
        <dbReference type="Proteomes" id="UP000022910"/>
    </source>
</evidence>
<dbReference type="PROSITE" id="PS50918">
    <property type="entry name" value="WWE"/>
    <property type="match status" value="1"/>
</dbReference>
<accession>A0A015JRZ2</accession>
<dbReference type="SUPFAM" id="SSF57850">
    <property type="entry name" value="RING/U-box"/>
    <property type="match status" value="1"/>
</dbReference>
<dbReference type="InterPro" id="IPR004170">
    <property type="entry name" value="WWE_dom"/>
</dbReference>
<comment type="caution">
    <text evidence="7">The sequence shown here is derived from an EMBL/GenBank/DDBJ whole genome shotgun (WGS) entry which is preliminary data.</text>
</comment>
<dbReference type="PROSITE" id="PS50089">
    <property type="entry name" value="ZF_RING_2"/>
    <property type="match status" value="1"/>
</dbReference>
<dbReference type="HOGENOM" id="CLU_1428693_0_0_1"/>
<protein>
    <recommendedName>
        <fullName evidence="9">RING-type E3 ubiquitin transferase</fullName>
    </recommendedName>
</protein>
<evidence type="ECO:0000259" key="5">
    <source>
        <dbReference type="PROSITE" id="PS50089"/>
    </source>
</evidence>
<keyword evidence="2 4" id="KW-0863">Zinc-finger</keyword>
<dbReference type="SUPFAM" id="SSF90209">
    <property type="entry name" value="Ran binding protein zinc finger-like"/>
    <property type="match status" value="1"/>
</dbReference>
<dbReference type="InterPro" id="IPR039398">
    <property type="entry name" value="Deltex_fam"/>
</dbReference>
<feature type="domain" description="WWE" evidence="6">
    <location>
        <begin position="28"/>
        <end position="113"/>
    </location>
</feature>
<dbReference type="SUPFAM" id="SSF117839">
    <property type="entry name" value="WWE domain"/>
    <property type="match status" value="1"/>
</dbReference>
<sequence>MSTTDRANWSCERCTYVNEGIDLTCAMCFLTRTDAKDLPVQWEWRANPDQWIPYDLASSSELEDSYQRKKAVIVPKQGYFATIADRYEVRFNYSTGRFQQYNLSSGGTRRVRRIGNDDNSILQPVAIEQVSSEDSCIICLDNFQDSSSVSPDQQVVKLPPCRGHYFHRSCVAAAIKLKDECPMCKKKLDY</sequence>
<evidence type="ECO:0000256" key="3">
    <source>
        <dbReference type="ARBA" id="ARBA00022833"/>
    </source>
</evidence>